<keyword evidence="1" id="KW-1133">Transmembrane helix</keyword>
<keyword evidence="1" id="KW-0472">Membrane</keyword>
<protein>
    <recommendedName>
        <fullName evidence="4">DUF2937 family protein</fullName>
    </recommendedName>
</protein>
<dbReference type="InterPro" id="IPR022584">
    <property type="entry name" value="DUF2937"/>
</dbReference>
<keyword evidence="1" id="KW-0812">Transmembrane</keyword>
<organism evidence="2 3">
    <name type="scientific">Sulfitobacter indolifex HEL-45</name>
    <dbReference type="NCBI Taxonomy" id="391624"/>
    <lineage>
        <taxon>Bacteria</taxon>
        <taxon>Pseudomonadati</taxon>
        <taxon>Pseudomonadota</taxon>
        <taxon>Alphaproteobacteria</taxon>
        <taxon>Rhodobacterales</taxon>
        <taxon>Roseobacteraceae</taxon>
        <taxon>Sulfitobacter</taxon>
    </lineage>
</organism>
<dbReference type="EMBL" id="ABID01000002">
    <property type="protein sequence ID" value="EDQ05132.1"/>
    <property type="molecule type" value="Genomic_DNA"/>
</dbReference>
<keyword evidence="3" id="KW-1185">Reference proteome</keyword>
<reference evidence="2 3" key="1">
    <citation type="submission" date="2007-11" db="EMBL/GenBank/DDBJ databases">
        <authorList>
            <person name="Wagner-Dobler I."/>
            <person name="Ferriera S."/>
            <person name="Johnson J."/>
            <person name="Kravitz S."/>
            <person name="Beeson K."/>
            <person name="Sutton G."/>
            <person name="Rogers Y.-H."/>
            <person name="Friedman R."/>
            <person name="Frazier M."/>
            <person name="Venter J.C."/>
        </authorList>
    </citation>
    <scope>NUCLEOTIDE SEQUENCE [LARGE SCALE GENOMIC DNA]</scope>
    <source>
        <strain evidence="2 3">HEL-45</strain>
    </source>
</reference>
<evidence type="ECO:0000256" key="1">
    <source>
        <dbReference type="SAM" id="Phobius"/>
    </source>
</evidence>
<evidence type="ECO:0000313" key="3">
    <source>
        <dbReference type="Proteomes" id="UP000003257"/>
    </source>
</evidence>
<accession>A0ABM9X6L8</accession>
<sequence length="168" mass="18462">MILRALTLAGGIIGAGIAAQGPGFSRAYVFELEAAERTLSGVVAHFDAAARAARIDREAALVRLRGSALLERRRIDLIENIERHAELGVQLPRLQTAGPFLRSYYLLRAPDTGALRATAQMFSPTAPRSRAELIFASIGFIVGTALARLLLWLPTWPGRYRRRRALRS</sequence>
<evidence type="ECO:0008006" key="4">
    <source>
        <dbReference type="Google" id="ProtNLM"/>
    </source>
</evidence>
<comment type="caution">
    <text evidence="2">The sequence shown here is derived from an EMBL/GenBank/DDBJ whole genome shotgun (WGS) entry which is preliminary data.</text>
</comment>
<gene>
    <name evidence="2" type="ORF">OIHEL45_10333</name>
</gene>
<feature type="transmembrane region" description="Helical" evidence="1">
    <location>
        <begin position="133"/>
        <end position="153"/>
    </location>
</feature>
<name>A0ABM9X6L8_9RHOB</name>
<proteinExistence type="predicted"/>
<dbReference type="Pfam" id="PF11157">
    <property type="entry name" value="DUF2937"/>
    <property type="match status" value="1"/>
</dbReference>
<dbReference type="RefSeq" id="WP_007119270.1">
    <property type="nucleotide sequence ID" value="NZ_ABID01000002.1"/>
</dbReference>
<dbReference type="Proteomes" id="UP000003257">
    <property type="component" value="Unassembled WGS sequence"/>
</dbReference>
<evidence type="ECO:0000313" key="2">
    <source>
        <dbReference type="EMBL" id="EDQ05132.1"/>
    </source>
</evidence>